<feature type="compositionally biased region" description="Basic and acidic residues" evidence="1">
    <location>
        <begin position="489"/>
        <end position="500"/>
    </location>
</feature>
<evidence type="ECO:0000256" key="2">
    <source>
        <dbReference type="SAM" id="SignalP"/>
    </source>
</evidence>
<sequence length="508" mass="55789">MMMDIEKPVLLALFAASITTAVSAQQLDYGDGMPPFTPSMLLENKEGRFDHWNGIGRLESRGNRMCTAVLIDPRTDPQTESPDIPAYVLSSGHCTYTRPSQLGVDLEIEGHVEFNYFKDLPKARKSYPLKRIQWSSLRGTDLAVLELDTTLSRLLDDGIKPLRMADGVPNVGIDVLSVSAPVTATGYTLRMAACKLESIANIVEHPYTWNANQTNRCEDVLPGSSGSPLIDRYTNRIIGIMGTTTRGATEQTRCFTDSPCEVNDGKASWSANTNYASPIESLPACFAEGVFDIALPACKLQPAAQLTLANPDYRKHYIRLERDDNGDVIAPRWDMKFTVNTSMFKFKATQNPLECREPEGYRSSRDARTAHINAIIGTEPGLYSLCVAGHNGNQGPEPGVRENAFIHTVELVEPNETPAPNVSIERLDNGKHQVTFIPAIPTHASHAYKFGAPELTDCADPAGYKTVFYNFTISPKLLPVKLCTLAKDEAGHPSEPRTDMLLEPESAG</sequence>
<name>A0A0P9M291_9PSED</name>
<protein>
    <submittedName>
        <fullName evidence="3">Trypsin domain protein</fullName>
    </submittedName>
</protein>
<evidence type="ECO:0000256" key="1">
    <source>
        <dbReference type="SAM" id="MobiDB-lite"/>
    </source>
</evidence>
<keyword evidence="2" id="KW-0732">Signal</keyword>
<organism evidence="3 4">
    <name type="scientific">Pseudomonas syringae pv. coriandricola</name>
    <dbReference type="NCBI Taxonomy" id="264453"/>
    <lineage>
        <taxon>Bacteria</taxon>
        <taxon>Pseudomonadati</taxon>
        <taxon>Pseudomonadota</taxon>
        <taxon>Gammaproteobacteria</taxon>
        <taxon>Pseudomonadales</taxon>
        <taxon>Pseudomonadaceae</taxon>
        <taxon>Pseudomonas</taxon>
    </lineage>
</organism>
<dbReference type="InterPro" id="IPR043504">
    <property type="entry name" value="Peptidase_S1_PA_chymotrypsin"/>
</dbReference>
<dbReference type="Proteomes" id="UP000271468">
    <property type="component" value="Unassembled WGS sequence"/>
</dbReference>
<feature type="region of interest" description="Disordered" evidence="1">
    <location>
        <begin position="489"/>
        <end position="508"/>
    </location>
</feature>
<evidence type="ECO:0000313" key="4">
    <source>
        <dbReference type="Proteomes" id="UP000271468"/>
    </source>
</evidence>
<reference evidence="3 4" key="1">
    <citation type="submission" date="2018-08" db="EMBL/GenBank/DDBJ databases">
        <title>Recombination of ecologically and evolutionarily significant loci maintains genetic cohesion in the Pseudomonas syringae species complex.</title>
        <authorList>
            <person name="Dillon M."/>
            <person name="Thakur S."/>
            <person name="Almeida R.N.D."/>
            <person name="Weir B.S."/>
            <person name="Guttman D.S."/>
        </authorList>
    </citation>
    <scope>NUCLEOTIDE SEQUENCE [LARGE SCALE GENOMIC DNA]</scope>
    <source>
        <strain evidence="3 4">ICMP 12341</strain>
    </source>
</reference>
<dbReference type="InterPro" id="IPR009003">
    <property type="entry name" value="Peptidase_S1_PA"/>
</dbReference>
<dbReference type="AlphaFoldDB" id="A0A0P9M291"/>
<feature type="chain" id="PRO_5030014143" evidence="2">
    <location>
        <begin position="25"/>
        <end position="508"/>
    </location>
</feature>
<proteinExistence type="predicted"/>
<dbReference type="EMBL" id="RBOV01000301">
    <property type="protein sequence ID" value="RMN09006.1"/>
    <property type="molecule type" value="Genomic_DNA"/>
</dbReference>
<evidence type="ECO:0000313" key="3">
    <source>
        <dbReference type="EMBL" id="RMN09006.1"/>
    </source>
</evidence>
<gene>
    <name evidence="3" type="ORF">ALQ65_02378</name>
</gene>
<dbReference type="SUPFAM" id="SSF50494">
    <property type="entry name" value="Trypsin-like serine proteases"/>
    <property type="match status" value="1"/>
</dbReference>
<feature type="signal peptide" evidence="2">
    <location>
        <begin position="1"/>
        <end position="24"/>
    </location>
</feature>
<dbReference type="Pfam" id="PF13365">
    <property type="entry name" value="Trypsin_2"/>
    <property type="match status" value="1"/>
</dbReference>
<comment type="caution">
    <text evidence="3">The sequence shown here is derived from an EMBL/GenBank/DDBJ whole genome shotgun (WGS) entry which is preliminary data.</text>
</comment>
<dbReference type="Gene3D" id="2.40.10.10">
    <property type="entry name" value="Trypsin-like serine proteases"/>
    <property type="match status" value="2"/>
</dbReference>
<accession>A0A0P9M291</accession>